<evidence type="ECO:0000313" key="5">
    <source>
        <dbReference type="EMBL" id="MDQ0224473.1"/>
    </source>
</evidence>
<proteinExistence type="inferred from homology"/>
<evidence type="ECO:0000256" key="1">
    <source>
        <dbReference type="ARBA" id="ARBA00022428"/>
    </source>
</evidence>
<reference evidence="5 6" key="1">
    <citation type="submission" date="2023-07" db="EMBL/GenBank/DDBJ databases">
        <title>Genomic Encyclopedia of Type Strains, Phase IV (KMG-IV): sequencing the most valuable type-strain genomes for metagenomic binning, comparative biology and taxonomic classification.</title>
        <authorList>
            <person name="Goeker M."/>
        </authorList>
    </citation>
    <scope>NUCLEOTIDE SEQUENCE [LARGE SCALE GENOMIC DNA]</scope>
    <source>
        <strain evidence="5 6">DSM 17723</strain>
    </source>
</reference>
<feature type="domain" description="AB hydrolase-1" evidence="4">
    <location>
        <begin position="19"/>
        <end position="252"/>
    </location>
</feature>
<dbReference type="NCBIfam" id="TIGR03695">
    <property type="entry name" value="menH_SHCHC"/>
    <property type="match status" value="1"/>
</dbReference>
<comment type="catalytic activity">
    <reaction evidence="3">
        <text>5-enolpyruvoyl-6-hydroxy-2-succinyl-cyclohex-3-ene-1-carboxylate = (1R,6R)-6-hydroxy-2-succinyl-cyclohexa-2,4-diene-1-carboxylate + pyruvate</text>
        <dbReference type="Rhea" id="RHEA:25597"/>
        <dbReference type="ChEBI" id="CHEBI:15361"/>
        <dbReference type="ChEBI" id="CHEBI:58689"/>
        <dbReference type="ChEBI" id="CHEBI:58818"/>
        <dbReference type="EC" id="4.2.99.20"/>
    </reaction>
</comment>
<organism evidence="5 6">
    <name type="scientific">Metabacillus niabensis</name>
    <dbReference type="NCBI Taxonomy" id="324854"/>
    <lineage>
        <taxon>Bacteria</taxon>
        <taxon>Bacillati</taxon>
        <taxon>Bacillota</taxon>
        <taxon>Bacilli</taxon>
        <taxon>Bacillales</taxon>
        <taxon>Bacillaceae</taxon>
        <taxon>Metabacillus</taxon>
    </lineage>
</organism>
<evidence type="ECO:0000256" key="2">
    <source>
        <dbReference type="ARBA" id="ARBA00023239"/>
    </source>
</evidence>
<dbReference type="PRINTS" id="PR00111">
    <property type="entry name" value="ABHYDROLASE"/>
</dbReference>
<comment type="function">
    <text evidence="3">Catalyzes a proton abstraction reaction that results in 2,5-elimination of pyruvate from 2-succinyl-5-enolpyruvyl-6-hydroxy-3-cyclohexene-1-carboxylate (SEPHCHC) and the formation of 2-succinyl-6-hydroxy-2,4-cyclohexadiene-1-carboxylate (SHCHC).</text>
</comment>
<dbReference type="EMBL" id="JAUSTZ010000002">
    <property type="protein sequence ID" value="MDQ0224473.1"/>
    <property type="molecule type" value="Genomic_DNA"/>
</dbReference>
<comment type="pathway">
    <text evidence="3">Quinol/quinone metabolism; menaquinone biosynthesis.</text>
</comment>
<comment type="similarity">
    <text evidence="3">Belongs to the AB hydrolase superfamily. MenH family.</text>
</comment>
<keyword evidence="2 3" id="KW-0456">Lyase</keyword>
<dbReference type="HAMAP" id="MF_01660">
    <property type="entry name" value="MenH"/>
    <property type="match status" value="1"/>
</dbReference>
<evidence type="ECO:0000313" key="6">
    <source>
        <dbReference type="Proteomes" id="UP001232245"/>
    </source>
</evidence>
<dbReference type="PANTHER" id="PTHR42916:SF1">
    <property type="entry name" value="PROTEIN PHYLLO, CHLOROPLASTIC"/>
    <property type="match status" value="1"/>
</dbReference>
<keyword evidence="1 3" id="KW-0474">Menaquinone biosynthesis</keyword>
<keyword evidence="6" id="KW-1185">Reference proteome</keyword>
<dbReference type="RefSeq" id="WP_174880215.1">
    <property type="nucleotide sequence ID" value="NZ_CADEPK010000117.1"/>
</dbReference>
<dbReference type="InterPro" id="IPR000639">
    <property type="entry name" value="Epox_hydrolase-like"/>
</dbReference>
<protein>
    <recommendedName>
        <fullName evidence="3">Putative 2-succinyl-6-hydroxy-2,4-cyclohexadiene-1-carboxylate synthase</fullName>
        <shortName evidence="3">SHCHC synthase</shortName>
        <ecNumber evidence="3">4.2.99.20</ecNumber>
    </recommendedName>
</protein>
<dbReference type="InterPro" id="IPR022485">
    <property type="entry name" value="SHCHC_synthase_MenH"/>
</dbReference>
<comment type="caution">
    <text evidence="5">The sequence shown here is derived from an EMBL/GenBank/DDBJ whole genome shotgun (WGS) entry which is preliminary data.</text>
</comment>
<evidence type="ECO:0000259" key="4">
    <source>
        <dbReference type="Pfam" id="PF00561"/>
    </source>
</evidence>
<dbReference type="Gene3D" id="3.40.50.1820">
    <property type="entry name" value="alpha/beta hydrolase"/>
    <property type="match status" value="1"/>
</dbReference>
<dbReference type="InterPro" id="IPR029058">
    <property type="entry name" value="AB_hydrolase_fold"/>
</dbReference>
<comment type="pathway">
    <text evidence="3">Quinol/quinone metabolism; 1,4-dihydroxy-2-naphthoate biosynthesis; 1,4-dihydroxy-2-naphthoate from chorismate: step 3/7.</text>
</comment>
<evidence type="ECO:0000256" key="3">
    <source>
        <dbReference type="HAMAP-Rule" id="MF_01660"/>
    </source>
</evidence>
<sequence>MKVRGIHYHIEDSLSDGEPLILIHGFTGSSENWQYILSFLTDYRVIRIDMIGHGLTDKPYDPSRYKVEEIVEDLREIVIQLKLEKVNILGYSMGGRIALSFAVLYPNYVEKLILESSSPGLRTMEERLMRVRADENLANEIISNGIESFVRKWEQIPLFSSQRRLPEAQQLWLREQRHKNSSIGLANSLIGTGTGAQPTWWNKLQTVKVPTLLICGQLDEKFCGIAKEMNKLLPISTLKEINDTGHAIHVEQPRIFGKIVSEFLKNEQH</sequence>
<dbReference type="SUPFAM" id="SSF53474">
    <property type="entry name" value="alpha/beta-Hydrolases"/>
    <property type="match status" value="1"/>
</dbReference>
<dbReference type="PRINTS" id="PR00412">
    <property type="entry name" value="EPOXHYDRLASE"/>
</dbReference>
<accession>A0ABT9YWU8</accession>
<dbReference type="InterPro" id="IPR000073">
    <property type="entry name" value="AB_hydrolase_1"/>
</dbReference>
<dbReference type="PANTHER" id="PTHR42916">
    <property type="entry name" value="2-SUCCINYL-5-ENOLPYRUVYL-6-HYDROXY-3-CYCLOHEXENE-1-CARBOXYLATE SYNTHASE"/>
    <property type="match status" value="1"/>
</dbReference>
<name>A0ABT9YWU8_9BACI</name>
<dbReference type="Proteomes" id="UP001232245">
    <property type="component" value="Unassembled WGS sequence"/>
</dbReference>
<gene>
    <name evidence="3" type="primary">menH</name>
    <name evidence="5" type="ORF">J2S02_000802</name>
</gene>
<dbReference type="EC" id="4.2.99.20" evidence="3"/>
<dbReference type="Pfam" id="PF00561">
    <property type="entry name" value="Abhydrolase_1"/>
    <property type="match status" value="1"/>
</dbReference>
<comment type="subunit">
    <text evidence="3">Monomer.</text>
</comment>
<dbReference type="GO" id="GO:0070205">
    <property type="term" value="F:2-succinyl-6-hydroxy-2,4-cyclohexadiene-1-carboxylate synthase activity"/>
    <property type="evidence" value="ECO:0007669"/>
    <property type="project" value="UniProtKB-EC"/>
</dbReference>